<organism evidence="1 2">
    <name type="scientific">Candidatus Odoribacter faecigallinarum</name>
    <dbReference type="NCBI Taxonomy" id="2838706"/>
    <lineage>
        <taxon>Bacteria</taxon>
        <taxon>Pseudomonadati</taxon>
        <taxon>Bacteroidota</taxon>
        <taxon>Bacteroidia</taxon>
        <taxon>Bacteroidales</taxon>
        <taxon>Odoribacteraceae</taxon>
        <taxon>Odoribacter</taxon>
    </lineage>
</organism>
<dbReference type="AlphaFoldDB" id="A0A9D1UYU3"/>
<gene>
    <name evidence="1" type="ORF">H9863_02740</name>
</gene>
<evidence type="ECO:0000313" key="1">
    <source>
        <dbReference type="EMBL" id="HIX03020.1"/>
    </source>
</evidence>
<comment type="caution">
    <text evidence="1">The sequence shown here is derived from an EMBL/GenBank/DDBJ whole genome shotgun (WGS) entry which is preliminary data.</text>
</comment>
<reference evidence="1" key="2">
    <citation type="submission" date="2021-04" db="EMBL/GenBank/DDBJ databases">
        <authorList>
            <person name="Gilroy R."/>
        </authorList>
    </citation>
    <scope>NUCLEOTIDE SEQUENCE</scope>
    <source>
        <strain evidence="1">23274</strain>
    </source>
</reference>
<reference evidence="1" key="1">
    <citation type="journal article" date="2021" name="PeerJ">
        <title>Extensive microbial diversity within the chicken gut microbiome revealed by metagenomics and culture.</title>
        <authorList>
            <person name="Gilroy R."/>
            <person name="Ravi A."/>
            <person name="Getino M."/>
            <person name="Pursley I."/>
            <person name="Horton D.L."/>
            <person name="Alikhan N.F."/>
            <person name="Baker D."/>
            <person name="Gharbi K."/>
            <person name="Hall N."/>
            <person name="Watson M."/>
            <person name="Adriaenssens E.M."/>
            <person name="Foster-Nyarko E."/>
            <person name="Jarju S."/>
            <person name="Secka A."/>
            <person name="Antonio M."/>
            <person name="Oren A."/>
            <person name="Chaudhuri R.R."/>
            <person name="La Ragione R."/>
            <person name="Hildebrand F."/>
            <person name="Pallen M.J."/>
        </authorList>
    </citation>
    <scope>NUCLEOTIDE SEQUENCE</scope>
    <source>
        <strain evidence="1">23274</strain>
    </source>
</reference>
<proteinExistence type="predicted"/>
<evidence type="ECO:0008006" key="3">
    <source>
        <dbReference type="Google" id="ProtNLM"/>
    </source>
</evidence>
<sequence>MKSFLFGILVLLFACSQWTDREEYHLVVDAGEGVEFVEAGAIRQCEDKITGVRLALDSSGDISVPTPSSLFSQFARRYRLAGFGWEKAFDRLAEGQSVCHHVIYKVVALCSGEYAACLKHAGYYIYALRKIII</sequence>
<dbReference type="PROSITE" id="PS51257">
    <property type="entry name" value="PROKAR_LIPOPROTEIN"/>
    <property type="match status" value="1"/>
</dbReference>
<evidence type="ECO:0000313" key="2">
    <source>
        <dbReference type="Proteomes" id="UP000824202"/>
    </source>
</evidence>
<dbReference type="EMBL" id="DXFT01000056">
    <property type="protein sequence ID" value="HIX03020.1"/>
    <property type="molecule type" value="Genomic_DNA"/>
</dbReference>
<protein>
    <recommendedName>
        <fullName evidence="3">Lipoprotein</fullName>
    </recommendedName>
</protein>
<name>A0A9D1UYU3_9BACT</name>
<accession>A0A9D1UYU3</accession>
<dbReference type="Proteomes" id="UP000824202">
    <property type="component" value="Unassembled WGS sequence"/>
</dbReference>